<dbReference type="InterPro" id="IPR045252">
    <property type="entry name" value="LPCAT1-like"/>
</dbReference>
<evidence type="ECO:0000313" key="17">
    <source>
        <dbReference type="EnsemblMetazoa" id="XP_022664558"/>
    </source>
</evidence>
<dbReference type="AlphaFoldDB" id="A0A7M7KQS2"/>
<feature type="transmembrane region" description="Helical" evidence="15">
    <location>
        <begin position="12"/>
        <end position="36"/>
    </location>
</feature>
<evidence type="ECO:0000256" key="8">
    <source>
        <dbReference type="ARBA" id="ARBA00023098"/>
    </source>
</evidence>
<dbReference type="PANTHER" id="PTHR23063">
    <property type="entry name" value="PHOSPHOLIPID ACYLTRANSFERASE"/>
    <property type="match status" value="1"/>
</dbReference>
<evidence type="ECO:0000256" key="14">
    <source>
        <dbReference type="SAM" id="MobiDB-lite"/>
    </source>
</evidence>
<keyword evidence="4" id="KW-0444">Lipid biosynthesis</keyword>
<dbReference type="RefSeq" id="XP_022664558.1">
    <property type="nucleotide sequence ID" value="XM_022808823.1"/>
</dbReference>
<keyword evidence="7 15" id="KW-1133">Transmembrane helix</keyword>
<evidence type="ECO:0000256" key="13">
    <source>
        <dbReference type="ARBA" id="ARBA00025707"/>
    </source>
</evidence>
<feature type="transmembrane region" description="Helical" evidence="15">
    <location>
        <begin position="239"/>
        <end position="257"/>
    </location>
</feature>
<keyword evidence="11" id="KW-1208">Phospholipid metabolism</keyword>
<evidence type="ECO:0000313" key="18">
    <source>
        <dbReference type="Proteomes" id="UP000594260"/>
    </source>
</evidence>
<feature type="transmembrane region" description="Helical" evidence="15">
    <location>
        <begin position="299"/>
        <end position="320"/>
    </location>
</feature>
<evidence type="ECO:0000256" key="6">
    <source>
        <dbReference type="ARBA" id="ARBA00022692"/>
    </source>
</evidence>
<dbReference type="Pfam" id="PF01553">
    <property type="entry name" value="Acyltransferase"/>
    <property type="match status" value="1"/>
</dbReference>
<dbReference type="InterPro" id="IPR002123">
    <property type="entry name" value="Plipid/glycerol_acylTrfase"/>
</dbReference>
<dbReference type="KEGG" id="vde:111251800"/>
<evidence type="ECO:0000259" key="16">
    <source>
        <dbReference type="SMART" id="SM00563"/>
    </source>
</evidence>
<keyword evidence="12" id="KW-0012">Acyltransferase</keyword>
<evidence type="ECO:0000256" key="7">
    <source>
        <dbReference type="ARBA" id="ARBA00022989"/>
    </source>
</evidence>
<dbReference type="GO" id="GO:0004366">
    <property type="term" value="F:glycerol-3-phosphate O-acyltransferase activity"/>
    <property type="evidence" value="ECO:0007669"/>
    <property type="project" value="TreeGrafter"/>
</dbReference>
<reference evidence="17" key="1">
    <citation type="submission" date="2021-01" db="UniProtKB">
        <authorList>
            <consortium name="EnsemblMetazoa"/>
        </authorList>
    </citation>
    <scope>IDENTIFICATION</scope>
</reference>
<feature type="region of interest" description="Disordered" evidence="14">
    <location>
        <begin position="114"/>
        <end position="164"/>
    </location>
</feature>
<feature type="compositionally biased region" description="Low complexity" evidence="14">
    <location>
        <begin position="114"/>
        <end position="130"/>
    </location>
</feature>
<keyword evidence="8" id="KW-0443">Lipid metabolism</keyword>
<evidence type="ECO:0000256" key="3">
    <source>
        <dbReference type="ARBA" id="ARBA00008655"/>
    </source>
</evidence>
<sequence length="598" mass="68632">MLDVISFFNLLIYYICIGISWFCVSLVQWLVFIIFPTGWNPYTFYVWTAWTLGMCGIFNVSLGGRDMYVKLLYRLFAFGAVKVERHRVAKVIQRRSTCVRPDLSKLDTSRFNNASPAGGSAGQSSSQGPNVGKSQDPIHLSVGSQRRVNCTHEPDTEDEELLSPSKEMIEKDNMQVAPTQPLVTLERPVGKDFQLNDVFPLIKRGVEAIVDDDFTKRFAAEELASWNLLTRTNKNYQFISWRLTVVWALGCLIRYLLLFPIRVILTFQAVLILVIFGSFIGLLKDSRCPSRFTARFKRWLYSTVSLVVFRMMGRAISATITYHNLENQAKQGGICVANHTSPLDVCILCQNNVYAMVGQNQGGFLGLLQNYLSRMCNHIWFERGEDKDRLETAARMKKHVDNPNNLPILIFPEGTCVNNTSVMMFKKGSFEVDAPIYPCAIRYNPAFGDAFWDSSKHGYVMYLLRMMTSWAIVADVWFMEPMRKKPDETSMEYANRVRSIIANRGGMVELQWDGMLKRGTPKDEWKYYQRLHLGKQIGYVEDEKKPVELIQKEQEKRSEKIDHSALWTYTPKEEDVPAWLNVTKPPNPEELLKNGKVE</sequence>
<accession>A0A7M7KQS2</accession>
<dbReference type="GO" id="GO:0016020">
    <property type="term" value="C:membrane"/>
    <property type="evidence" value="ECO:0007669"/>
    <property type="project" value="UniProtKB-SubCell"/>
</dbReference>
<evidence type="ECO:0000256" key="10">
    <source>
        <dbReference type="ARBA" id="ARBA00023209"/>
    </source>
</evidence>
<dbReference type="SUPFAM" id="SSF69593">
    <property type="entry name" value="Glycerol-3-phosphate (1)-acyltransferase"/>
    <property type="match status" value="1"/>
</dbReference>
<evidence type="ECO:0000256" key="12">
    <source>
        <dbReference type="ARBA" id="ARBA00023315"/>
    </source>
</evidence>
<dbReference type="GO" id="GO:0019432">
    <property type="term" value="P:triglyceride biosynthetic process"/>
    <property type="evidence" value="ECO:0007669"/>
    <property type="project" value="TreeGrafter"/>
</dbReference>
<dbReference type="InParanoid" id="A0A7M7KQS2"/>
<proteinExistence type="inferred from homology"/>
<comment type="subcellular location">
    <subcellularLocation>
        <location evidence="1">Membrane</location>
    </subcellularLocation>
</comment>
<feature type="domain" description="Phospholipid/glycerol acyltransferase" evidence="16">
    <location>
        <begin position="333"/>
        <end position="444"/>
    </location>
</feature>
<evidence type="ECO:0000256" key="5">
    <source>
        <dbReference type="ARBA" id="ARBA00022679"/>
    </source>
</evidence>
<comment type="pathway">
    <text evidence="2">Lipid metabolism.</text>
</comment>
<evidence type="ECO:0000256" key="11">
    <source>
        <dbReference type="ARBA" id="ARBA00023264"/>
    </source>
</evidence>
<evidence type="ECO:0000256" key="9">
    <source>
        <dbReference type="ARBA" id="ARBA00023136"/>
    </source>
</evidence>
<dbReference type="SMART" id="SM00563">
    <property type="entry name" value="PlsC"/>
    <property type="match status" value="1"/>
</dbReference>
<dbReference type="Proteomes" id="UP000594260">
    <property type="component" value="Unplaced"/>
</dbReference>
<organism evidence="17 18">
    <name type="scientific">Varroa destructor</name>
    <name type="common">Honeybee mite</name>
    <dbReference type="NCBI Taxonomy" id="109461"/>
    <lineage>
        <taxon>Eukaryota</taxon>
        <taxon>Metazoa</taxon>
        <taxon>Ecdysozoa</taxon>
        <taxon>Arthropoda</taxon>
        <taxon>Chelicerata</taxon>
        <taxon>Arachnida</taxon>
        <taxon>Acari</taxon>
        <taxon>Parasitiformes</taxon>
        <taxon>Mesostigmata</taxon>
        <taxon>Gamasina</taxon>
        <taxon>Dermanyssoidea</taxon>
        <taxon>Varroidae</taxon>
        <taxon>Varroa</taxon>
    </lineage>
</organism>
<dbReference type="GO" id="GO:0008654">
    <property type="term" value="P:phospholipid biosynthetic process"/>
    <property type="evidence" value="ECO:0007669"/>
    <property type="project" value="UniProtKB-KW"/>
</dbReference>
<dbReference type="FunCoup" id="A0A7M7KQS2">
    <property type="interactions" value="1421"/>
</dbReference>
<keyword evidence="18" id="KW-1185">Reference proteome</keyword>
<dbReference type="GeneID" id="111251800"/>
<evidence type="ECO:0000256" key="4">
    <source>
        <dbReference type="ARBA" id="ARBA00022516"/>
    </source>
</evidence>
<dbReference type="OrthoDB" id="10051137at2759"/>
<comment type="pathway">
    <text evidence="13">Phospholipid metabolism.</text>
</comment>
<evidence type="ECO:0000256" key="15">
    <source>
        <dbReference type="SAM" id="Phobius"/>
    </source>
</evidence>
<evidence type="ECO:0000256" key="2">
    <source>
        <dbReference type="ARBA" id="ARBA00005189"/>
    </source>
</evidence>
<feature type="transmembrane region" description="Helical" evidence="15">
    <location>
        <begin position="42"/>
        <end position="62"/>
    </location>
</feature>
<evidence type="ECO:0000256" key="1">
    <source>
        <dbReference type="ARBA" id="ARBA00004370"/>
    </source>
</evidence>
<dbReference type="PANTHER" id="PTHR23063:SF2">
    <property type="entry name" value="GLYCEROL-3-PHOSPHATE ACYLTRANSFERASE 4, ISOFORM D-RELATED"/>
    <property type="match status" value="1"/>
</dbReference>
<dbReference type="GO" id="GO:0005783">
    <property type="term" value="C:endoplasmic reticulum"/>
    <property type="evidence" value="ECO:0007669"/>
    <property type="project" value="TreeGrafter"/>
</dbReference>
<keyword evidence="9 15" id="KW-0472">Membrane</keyword>
<keyword evidence="6 15" id="KW-0812">Transmembrane</keyword>
<feature type="transmembrane region" description="Helical" evidence="15">
    <location>
        <begin position="263"/>
        <end position="283"/>
    </location>
</feature>
<dbReference type="EnsemblMetazoa" id="XM_022808823">
    <property type="protein sequence ID" value="XP_022664558"/>
    <property type="gene ID" value="LOC111251800"/>
</dbReference>
<comment type="similarity">
    <text evidence="3">Belongs to the 1-acyl-sn-glycerol-3-phosphate acyltransferase family.</text>
</comment>
<keyword evidence="10" id="KW-0594">Phospholipid biosynthesis</keyword>
<dbReference type="CDD" id="cd07991">
    <property type="entry name" value="LPLAT_LPCAT1-like"/>
    <property type="match status" value="1"/>
</dbReference>
<keyword evidence="5" id="KW-0808">Transferase</keyword>
<name>A0A7M7KQS2_VARDE</name>
<protein>
    <recommendedName>
        <fullName evidence="16">Phospholipid/glycerol acyltransferase domain-containing protein</fullName>
    </recommendedName>
</protein>
<dbReference type="CTD" id="137964"/>